<gene>
    <name evidence="1" type="ORF">BJY26_002068</name>
</gene>
<dbReference type="InterPro" id="IPR019933">
    <property type="entry name" value="DivIVA_domain"/>
</dbReference>
<dbReference type="RefSeq" id="WP_237248991.1">
    <property type="nucleotide sequence ID" value="NZ_JACBZP010000001.1"/>
</dbReference>
<keyword evidence="2" id="KW-1185">Reference proteome</keyword>
<dbReference type="NCBIfam" id="TIGR03544">
    <property type="entry name" value="DivI1A_domain"/>
    <property type="match status" value="2"/>
</dbReference>
<dbReference type="InterPro" id="IPR019932">
    <property type="entry name" value="CHP03543"/>
</dbReference>
<reference evidence="1 2" key="1">
    <citation type="submission" date="2020-07" db="EMBL/GenBank/DDBJ databases">
        <title>Sequencing the genomes of 1000 actinobacteria strains.</title>
        <authorList>
            <person name="Klenk H.-P."/>
        </authorList>
    </citation>
    <scope>NUCLEOTIDE SEQUENCE [LARGE SCALE GENOMIC DNA]</scope>
    <source>
        <strain evidence="1 2">DSM 26341</strain>
    </source>
</reference>
<evidence type="ECO:0000313" key="1">
    <source>
        <dbReference type="EMBL" id="NYI67762.1"/>
    </source>
</evidence>
<sequence>MSSTFPTVTGMKNGYDPQQVDDFFARARDSFERDDPADGDVDAHDVRTAGFDLIRRGYHVAVVDAALDRLEDAFAARNRERIIAEKGEDAWLSYLGRSAATLRGRLDRPDGERFDYADRSAPGYEPADVDALCAKLSGYFAEGVPMSVDEARRAVFRTRKGPNGYRESQVDAFLDRVVEIMAAVD</sequence>
<dbReference type="Gene3D" id="6.10.250.660">
    <property type="match status" value="1"/>
</dbReference>
<name>A0A7Z0IHS0_9MICO</name>
<protein>
    <submittedName>
        <fullName evidence="1">DivIVA domain-containing protein</fullName>
    </submittedName>
</protein>
<dbReference type="Proteomes" id="UP000539111">
    <property type="component" value="Unassembled WGS sequence"/>
</dbReference>
<organism evidence="1 2">
    <name type="scientific">Spelaeicoccus albus</name>
    <dbReference type="NCBI Taxonomy" id="1280376"/>
    <lineage>
        <taxon>Bacteria</taxon>
        <taxon>Bacillati</taxon>
        <taxon>Actinomycetota</taxon>
        <taxon>Actinomycetes</taxon>
        <taxon>Micrococcales</taxon>
        <taxon>Brevibacteriaceae</taxon>
        <taxon>Spelaeicoccus</taxon>
    </lineage>
</organism>
<proteinExistence type="predicted"/>
<dbReference type="NCBIfam" id="TIGR03543">
    <property type="entry name" value="divI1A_rptt_fam"/>
    <property type="match status" value="1"/>
</dbReference>
<dbReference type="AlphaFoldDB" id="A0A7Z0IHS0"/>
<dbReference type="EMBL" id="JACBZP010000001">
    <property type="protein sequence ID" value="NYI67762.1"/>
    <property type="molecule type" value="Genomic_DNA"/>
</dbReference>
<evidence type="ECO:0000313" key="2">
    <source>
        <dbReference type="Proteomes" id="UP000539111"/>
    </source>
</evidence>
<accession>A0A7Z0IHS0</accession>
<comment type="caution">
    <text evidence="1">The sequence shown here is derived from an EMBL/GenBank/DDBJ whole genome shotgun (WGS) entry which is preliminary data.</text>
</comment>